<keyword evidence="3" id="KW-1185">Reference proteome</keyword>
<organism evidence="2 3">
    <name type="scientific">Devosia nitrariae</name>
    <dbReference type="NCBI Taxonomy" id="2071872"/>
    <lineage>
        <taxon>Bacteria</taxon>
        <taxon>Pseudomonadati</taxon>
        <taxon>Pseudomonadota</taxon>
        <taxon>Alphaproteobacteria</taxon>
        <taxon>Hyphomicrobiales</taxon>
        <taxon>Devosiaceae</taxon>
        <taxon>Devosia</taxon>
    </lineage>
</organism>
<name>A0ABQ5W1M1_9HYPH</name>
<evidence type="ECO:0000256" key="1">
    <source>
        <dbReference type="SAM" id="SignalP"/>
    </source>
</evidence>
<feature type="chain" id="PRO_5046145667" evidence="1">
    <location>
        <begin position="20"/>
        <end position="217"/>
    </location>
</feature>
<protein>
    <submittedName>
        <fullName evidence="2">Uncharacterized protein</fullName>
    </submittedName>
</protein>
<proteinExistence type="predicted"/>
<accession>A0ABQ5W1M1</accession>
<feature type="signal peptide" evidence="1">
    <location>
        <begin position="1"/>
        <end position="19"/>
    </location>
</feature>
<dbReference type="Proteomes" id="UP001156691">
    <property type="component" value="Unassembled WGS sequence"/>
</dbReference>
<keyword evidence="1" id="KW-0732">Signal</keyword>
<evidence type="ECO:0000313" key="3">
    <source>
        <dbReference type="Proteomes" id="UP001156691"/>
    </source>
</evidence>
<sequence length="217" mass="23661">MRILTGMILFMLMIAPGLAQTAVERASELKTWREQCSDPDADLRAAYVEAAIASGDMAIMRVCVRQSLESDNADIRNLGLRAAIASTDQLLFEVEIPAALAEALDKAGNDKDELNEIGRWHVTQMWNIMRTGLVFVISDADITSGASEWLPLAQMTAPHRNYTGKASVIGDRVTWVGSARLPVTDCRLNLGLVSGPMLEGTFQCANVEPFTVRAPLL</sequence>
<gene>
    <name evidence="2" type="ORF">GCM10010862_10640</name>
</gene>
<dbReference type="EMBL" id="BSNS01000007">
    <property type="protein sequence ID" value="GLQ53805.1"/>
    <property type="molecule type" value="Genomic_DNA"/>
</dbReference>
<comment type="caution">
    <text evidence="2">The sequence shown here is derived from an EMBL/GenBank/DDBJ whole genome shotgun (WGS) entry which is preliminary data.</text>
</comment>
<reference evidence="3" key="1">
    <citation type="journal article" date="2019" name="Int. J. Syst. Evol. Microbiol.">
        <title>The Global Catalogue of Microorganisms (GCM) 10K type strain sequencing project: providing services to taxonomists for standard genome sequencing and annotation.</title>
        <authorList>
            <consortium name="The Broad Institute Genomics Platform"/>
            <consortium name="The Broad Institute Genome Sequencing Center for Infectious Disease"/>
            <person name="Wu L."/>
            <person name="Ma J."/>
        </authorList>
    </citation>
    <scope>NUCLEOTIDE SEQUENCE [LARGE SCALE GENOMIC DNA]</scope>
    <source>
        <strain evidence="3">NBRC 112416</strain>
    </source>
</reference>
<evidence type="ECO:0000313" key="2">
    <source>
        <dbReference type="EMBL" id="GLQ53805.1"/>
    </source>
</evidence>